<dbReference type="GO" id="GO:0016779">
    <property type="term" value="F:nucleotidyltransferase activity"/>
    <property type="evidence" value="ECO:0007669"/>
    <property type="project" value="UniProtKB-KW"/>
</dbReference>
<evidence type="ECO:0000256" key="5">
    <source>
        <dbReference type="ARBA" id="ARBA00050026"/>
    </source>
</evidence>
<keyword evidence="9" id="KW-0808">Transferase</keyword>
<evidence type="ECO:0000313" key="10">
    <source>
        <dbReference type="Proteomes" id="UP000247715"/>
    </source>
</evidence>
<dbReference type="InterPro" id="IPR020046">
    <property type="entry name" value="5-3_exonucl_a-hlix_arch_N"/>
</dbReference>
<dbReference type="Proteomes" id="UP000247715">
    <property type="component" value="Unassembled WGS sequence"/>
</dbReference>
<dbReference type="InterPro" id="IPR029060">
    <property type="entry name" value="PIN-like_dom_sf"/>
</dbReference>
<dbReference type="InterPro" id="IPR020045">
    <property type="entry name" value="DNA_polI_H3TH"/>
</dbReference>
<dbReference type="GO" id="GO:0033567">
    <property type="term" value="P:DNA replication, Okazaki fragment processing"/>
    <property type="evidence" value="ECO:0007669"/>
    <property type="project" value="InterPro"/>
</dbReference>
<dbReference type="AlphaFoldDB" id="A0A318U4A1"/>
<protein>
    <recommendedName>
        <fullName evidence="5">5'-3' exonuclease</fullName>
    </recommendedName>
</protein>
<evidence type="ECO:0000256" key="4">
    <source>
        <dbReference type="ARBA" id="ARBA00049957"/>
    </source>
</evidence>
<dbReference type="PANTHER" id="PTHR42646">
    <property type="entry name" value="FLAP ENDONUCLEASE XNI"/>
    <property type="match status" value="1"/>
</dbReference>
<dbReference type="GO" id="GO:0008409">
    <property type="term" value="F:5'-3' exonuclease activity"/>
    <property type="evidence" value="ECO:0007669"/>
    <property type="project" value="InterPro"/>
</dbReference>
<keyword evidence="3" id="KW-0238">DNA-binding</keyword>
<dbReference type="Pfam" id="PF02739">
    <property type="entry name" value="5_3_exonuc_N"/>
    <property type="match status" value="1"/>
</dbReference>
<evidence type="ECO:0000256" key="2">
    <source>
        <dbReference type="ARBA" id="ARBA00022801"/>
    </source>
</evidence>
<evidence type="ECO:0000313" key="9">
    <source>
        <dbReference type="EMBL" id="SYV90413.1"/>
    </source>
</evidence>
<dbReference type="EMBL" id="QKLP01000015">
    <property type="protein sequence ID" value="PYF42204.1"/>
    <property type="molecule type" value="Genomic_DNA"/>
</dbReference>
<proteinExistence type="predicted"/>
<evidence type="ECO:0000256" key="6">
    <source>
        <dbReference type="SAM" id="Coils"/>
    </source>
</evidence>
<comment type="function">
    <text evidence="4">5'-3' exonuclease acting preferentially on double-stranded DNA.</text>
</comment>
<dbReference type="SUPFAM" id="SSF47807">
    <property type="entry name" value="5' to 3' exonuclease, C-terminal subdomain"/>
    <property type="match status" value="1"/>
</dbReference>
<dbReference type="KEGG" id="mala:NCTC10135_00937"/>
<keyword evidence="1" id="KW-0540">Nuclease</keyword>
<dbReference type="InterPro" id="IPR002421">
    <property type="entry name" value="5-3_exonuclease"/>
</dbReference>
<keyword evidence="9" id="KW-0269">Exonuclease</keyword>
<dbReference type="InterPro" id="IPR008918">
    <property type="entry name" value="HhH2"/>
</dbReference>
<dbReference type="STRING" id="1188234.MALK_5390"/>
<reference evidence="9" key="2">
    <citation type="submission" date="2018-06" db="EMBL/GenBank/DDBJ databases">
        <authorList>
            <consortium name="Pathogen Informatics"/>
            <person name="Doyle S."/>
        </authorList>
    </citation>
    <scope>NUCLEOTIDE SEQUENCE</scope>
    <source>
        <strain evidence="9">NCTC10135</strain>
    </source>
</reference>
<evidence type="ECO:0000259" key="7">
    <source>
        <dbReference type="SMART" id="SM00475"/>
    </source>
</evidence>
<feature type="domain" description="5'-3' exonuclease" evidence="7">
    <location>
        <begin position="3"/>
        <end position="274"/>
    </location>
</feature>
<keyword evidence="2" id="KW-0378">Hydrolase</keyword>
<feature type="coiled-coil region" evidence="6">
    <location>
        <begin position="201"/>
        <end position="231"/>
    </location>
</feature>
<dbReference type="SUPFAM" id="SSF88723">
    <property type="entry name" value="PIN domain-like"/>
    <property type="match status" value="1"/>
</dbReference>
<evidence type="ECO:0000313" key="8">
    <source>
        <dbReference type="EMBL" id="PYF42204.1"/>
    </source>
</evidence>
<dbReference type="EMBL" id="LS991949">
    <property type="protein sequence ID" value="SYV90413.1"/>
    <property type="molecule type" value="Genomic_DNA"/>
</dbReference>
<reference evidence="8 10" key="1">
    <citation type="submission" date="2018-06" db="EMBL/GenBank/DDBJ databases">
        <title>Genomic Encyclopedia of Archaeal and Bacterial Type Strains, Phase II (KMG-II): from individual species to whole genera.</title>
        <authorList>
            <person name="Goeker M."/>
        </authorList>
    </citation>
    <scope>NUCLEOTIDE SEQUENCE [LARGE SCALE GENOMIC DNA]</scope>
    <source>
        <strain evidence="8 10">ATCC 29103</strain>
    </source>
</reference>
<dbReference type="SMART" id="SM00475">
    <property type="entry name" value="53EXOc"/>
    <property type="match status" value="1"/>
</dbReference>
<dbReference type="Pfam" id="PF01367">
    <property type="entry name" value="5_3_exonuc"/>
    <property type="match status" value="1"/>
</dbReference>
<dbReference type="SMART" id="SM00279">
    <property type="entry name" value="HhH2"/>
    <property type="match status" value="1"/>
</dbReference>
<sequence length="291" mass="33788">MEDKILIIDGTYLAYRSYYALNKSQIVLVNDQGIETNTIVLFFSTLFNLIKENKPTHLLIAFDAKEETFRHKIYQAYKEGRIKMPKEFYDQMDLIKKLLSYLKIRNVEKNGYEADDIIAKICAKYPQTNKIIFSADQDLNQLIDAKTSIIKKIKNAYTFLTKDNFKEIYFIEPNQVIDYKAIIGDSSDNFLGIKGIGPKTAAKLLSEYQTLENIYANLNSLKNTIANKFEEYKNIVFRNQEIAKLVTDFEIANIEKNDLDITKINLSIEALKIIEQYQLNSIKNQILKLKK</sequence>
<gene>
    <name evidence="9" type="primary">polA</name>
    <name evidence="8" type="ORF">BCF88_11510</name>
    <name evidence="9" type="ORF">NCTC10135_00937</name>
</gene>
<dbReference type="Gene3D" id="3.40.50.1010">
    <property type="entry name" value="5'-nuclease"/>
    <property type="match status" value="1"/>
</dbReference>
<dbReference type="CDD" id="cd09859">
    <property type="entry name" value="PIN_53EXO"/>
    <property type="match status" value="1"/>
</dbReference>
<dbReference type="FunFam" id="1.10.150.20:FF:000003">
    <property type="entry name" value="DNA polymerase I"/>
    <property type="match status" value="1"/>
</dbReference>
<dbReference type="InterPro" id="IPR038969">
    <property type="entry name" value="FEN"/>
</dbReference>
<accession>A0A318U4A1</accession>
<evidence type="ECO:0000256" key="3">
    <source>
        <dbReference type="ARBA" id="ARBA00023125"/>
    </source>
</evidence>
<evidence type="ECO:0000313" key="11">
    <source>
        <dbReference type="Proteomes" id="UP000259864"/>
    </source>
</evidence>
<dbReference type="InterPro" id="IPR036279">
    <property type="entry name" value="5-3_exonuclease_C_sf"/>
</dbReference>
<name>A0A318U4A1_9BACT</name>
<dbReference type="CDD" id="cd09898">
    <property type="entry name" value="H3TH_53EXO"/>
    <property type="match status" value="1"/>
</dbReference>
<dbReference type="GO" id="GO:0003677">
    <property type="term" value="F:DNA binding"/>
    <property type="evidence" value="ECO:0007669"/>
    <property type="project" value="UniProtKB-KW"/>
</dbReference>
<dbReference type="RefSeq" id="WP_110858475.1">
    <property type="nucleotide sequence ID" value="NZ_LS991949.1"/>
</dbReference>
<reference evidence="11" key="3">
    <citation type="submission" date="2018-06" db="EMBL/GenBank/DDBJ databases">
        <authorList>
            <consortium name="Pathogen Informatics"/>
        </authorList>
    </citation>
    <scope>NUCLEOTIDE SEQUENCE [LARGE SCALE GENOMIC DNA]</scope>
    <source>
        <strain evidence="11">NCTC10135</strain>
    </source>
</reference>
<dbReference type="Gene3D" id="1.10.150.20">
    <property type="entry name" value="5' to 3' exonuclease, C-terminal subdomain"/>
    <property type="match status" value="1"/>
</dbReference>
<organism evidence="8 10">
    <name type="scientific">Metamycoplasma alkalescens</name>
    <dbReference type="NCBI Taxonomy" id="45363"/>
    <lineage>
        <taxon>Bacteria</taxon>
        <taxon>Bacillati</taxon>
        <taxon>Mycoplasmatota</taxon>
        <taxon>Mycoplasmoidales</taxon>
        <taxon>Metamycoplasmataceae</taxon>
        <taxon>Metamycoplasma</taxon>
    </lineage>
</organism>
<dbReference type="GO" id="GO:0017108">
    <property type="term" value="F:5'-flap endonuclease activity"/>
    <property type="evidence" value="ECO:0007669"/>
    <property type="project" value="InterPro"/>
</dbReference>
<dbReference type="PANTHER" id="PTHR42646:SF2">
    <property type="entry name" value="5'-3' EXONUCLEASE FAMILY PROTEIN"/>
    <property type="match status" value="1"/>
</dbReference>
<keyword evidence="6" id="KW-0175">Coiled coil</keyword>
<evidence type="ECO:0000256" key="1">
    <source>
        <dbReference type="ARBA" id="ARBA00022722"/>
    </source>
</evidence>
<dbReference type="Proteomes" id="UP000259864">
    <property type="component" value="Chromosome 1"/>
</dbReference>
<keyword evidence="9" id="KW-0548">Nucleotidyltransferase</keyword>